<sequence>MRHLLIVAGALAMTGCVTESVYLGSDKPVVEKRINNEDAARTRISLALKYLSTGDSSQAKYNLERAAVFAPKLPEVHYSTAYYYSAVGEVELAKKSYLRAIELAPDDPNTLNNYGVFLCGNGQYDEAQEYLLAAIAIPSYIRVAESYENLALCAIENDEFGDAQEYLESSVKHSPLRSSSLINLSALYYAKSDLIKAQDLLARYEDAGRVSSRSLLLSYLIDNKMGHIQKAELTGKVLQQTYFSSREALVVRENKVEDSEFEQLRQQYRKSELRKIQKTVVREVEQPKIKIIKRKSPAQEEGLTESSKQPQIVNAPLIKVDAIASEPAQPFIETSLQPTAPVQSSESEVDSAESISTLPPLKSNSDIEQTIADRQALGLIELPFHEVKKGETLFSISVRYNVKLQKLLEWNGLAHGDQVNAGTKVYLNDPNVYHRVVEGDTLFGISVKYNILMKKLLEWNELSFEEHLTPGRKILLVDPKTYSL</sequence>
<feature type="region of interest" description="Disordered" evidence="2">
    <location>
        <begin position="336"/>
        <end position="363"/>
    </location>
</feature>
<feature type="domain" description="LysM" evidence="3">
    <location>
        <begin position="432"/>
        <end position="476"/>
    </location>
</feature>
<dbReference type="AlphaFoldDB" id="A0A244CNG0"/>
<reference evidence="4 5" key="1">
    <citation type="submission" date="2017-02" db="EMBL/GenBank/DDBJ databases">
        <title>Pseudoalteromonas ulvae TC14 Genome.</title>
        <authorList>
            <person name="Molmeret M."/>
        </authorList>
    </citation>
    <scope>NUCLEOTIDE SEQUENCE [LARGE SCALE GENOMIC DNA]</scope>
    <source>
        <strain evidence="4">TC14</strain>
    </source>
</reference>
<dbReference type="Pfam" id="PF01476">
    <property type="entry name" value="LysM"/>
    <property type="match status" value="2"/>
</dbReference>
<dbReference type="SUPFAM" id="SSF48452">
    <property type="entry name" value="TPR-like"/>
    <property type="match status" value="1"/>
</dbReference>
<dbReference type="InterPro" id="IPR019734">
    <property type="entry name" value="TPR_rpt"/>
</dbReference>
<dbReference type="PROSITE" id="PS51257">
    <property type="entry name" value="PROKAR_LIPOPROTEIN"/>
    <property type="match status" value="1"/>
</dbReference>
<feature type="repeat" description="TPR" evidence="1">
    <location>
        <begin position="74"/>
        <end position="107"/>
    </location>
</feature>
<accession>A0A244CNG0</accession>
<dbReference type="InterPro" id="IPR011990">
    <property type="entry name" value="TPR-like_helical_dom_sf"/>
</dbReference>
<feature type="compositionally biased region" description="Polar residues" evidence="2">
    <location>
        <begin position="336"/>
        <end position="346"/>
    </location>
</feature>
<evidence type="ECO:0000256" key="2">
    <source>
        <dbReference type="SAM" id="MobiDB-lite"/>
    </source>
</evidence>
<dbReference type="PANTHER" id="PTHR33734">
    <property type="entry name" value="LYSM DOMAIN-CONTAINING GPI-ANCHORED PROTEIN 2"/>
    <property type="match status" value="1"/>
</dbReference>
<protein>
    <submittedName>
        <fullName evidence="4">Type IV pilus biogenesis/stability protein PilW</fullName>
    </submittedName>
</protein>
<keyword evidence="1" id="KW-0802">TPR repeat</keyword>
<dbReference type="SMART" id="SM00028">
    <property type="entry name" value="TPR"/>
    <property type="match status" value="4"/>
</dbReference>
<gene>
    <name evidence="4" type="ORF">B1199_13220</name>
</gene>
<dbReference type="InterPro" id="IPR013360">
    <property type="entry name" value="Pilus_4_PilW"/>
</dbReference>
<comment type="caution">
    <text evidence="4">The sequence shown here is derived from an EMBL/GenBank/DDBJ whole genome shotgun (WGS) entry which is preliminary data.</text>
</comment>
<dbReference type="InterPro" id="IPR036779">
    <property type="entry name" value="LysM_dom_sf"/>
</dbReference>
<name>A0A244CNG0_PSEDV</name>
<dbReference type="OrthoDB" id="9814042at2"/>
<dbReference type="RefSeq" id="WP_086744592.1">
    <property type="nucleotide sequence ID" value="NZ_MWPV01000004.1"/>
</dbReference>
<dbReference type="PROSITE" id="PS50005">
    <property type="entry name" value="TPR"/>
    <property type="match status" value="1"/>
</dbReference>
<dbReference type="CDD" id="cd00118">
    <property type="entry name" value="LysM"/>
    <property type="match status" value="2"/>
</dbReference>
<evidence type="ECO:0000259" key="3">
    <source>
        <dbReference type="PROSITE" id="PS51782"/>
    </source>
</evidence>
<dbReference type="EMBL" id="MWPV01000004">
    <property type="protein sequence ID" value="OUL57132.1"/>
    <property type="molecule type" value="Genomic_DNA"/>
</dbReference>
<dbReference type="NCBIfam" id="TIGR02521">
    <property type="entry name" value="type_IV_pilW"/>
    <property type="match status" value="1"/>
</dbReference>
<evidence type="ECO:0000313" key="5">
    <source>
        <dbReference type="Proteomes" id="UP000194841"/>
    </source>
</evidence>
<evidence type="ECO:0000256" key="1">
    <source>
        <dbReference type="PROSITE-ProRule" id="PRU00339"/>
    </source>
</evidence>
<dbReference type="InterPro" id="IPR018392">
    <property type="entry name" value="LysM"/>
</dbReference>
<evidence type="ECO:0000313" key="4">
    <source>
        <dbReference type="EMBL" id="OUL57132.1"/>
    </source>
</evidence>
<dbReference type="Pfam" id="PF13431">
    <property type="entry name" value="TPR_17"/>
    <property type="match status" value="1"/>
</dbReference>
<dbReference type="PROSITE" id="PS51782">
    <property type="entry name" value="LYSM"/>
    <property type="match status" value="2"/>
</dbReference>
<organism evidence="4 5">
    <name type="scientific">Pseudoalteromonas ulvae</name>
    <dbReference type="NCBI Taxonomy" id="107327"/>
    <lineage>
        <taxon>Bacteria</taxon>
        <taxon>Pseudomonadati</taxon>
        <taxon>Pseudomonadota</taxon>
        <taxon>Gammaproteobacteria</taxon>
        <taxon>Alteromonadales</taxon>
        <taxon>Pseudoalteromonadaceae</taxon>
        <taxon>Pseudoalteromonas</taxon>
    </lineage>
</organism>
<proteinExistence type="predicted"/>
<dbReference type="Proteomes" id="UP000194841">
    <property type="component" value="Unassembled WGS sequence"/>
</dbReference>
<keyword evidence="5" id="KW-1185">Reference proteome</keyword>
<dbReference type="SMART" id="SM00257">
    <property type="entry name" value="LysM"/>
    <property type="match status" value="2"/>
</dbReference>
<feature type="domain" description="LysM" evidence="3">
    <location>
        <begin position="383"/>
        <end position="427"/>
    </location>
</feature>
<dbReference type="Gene3D" id="1.25.40.10">
    <property type="entry name" value="Tetratricopeptide repeat domain"/>
    <property type="match status" value="1"/>
</dbReference>
<dbReference type="SUPFAM" id="SSF54106">
    <property type="entry name" value="LysM domain"/>
    <property type="match status" value="2"/>
</dbReference>
<dbReference type="Gene3D" id="3.10.350.10">
    <property type="entry name" value="LysM domain"/>
    <property type="match status" value="2"/>
</dbReference>
<feature type="compositionally biased region" description="Polar residues" evidence="2">
    <location>
        <begin position="353"/>
        <end position="363"/>
    </location>
</feature>
<dbReference type="PANTHER" id="PTHR33734:SF22">
    <property type="entry name" value="MEMBRANE-BOUND LYTIC MUREIN TRANSGLYCOSYLASE D"/>
    <property type="match status" value="1"/>
</dbReference>